<keyword evidence="2" id="KW-1133">Transmembrane helix</keyword>
<feature type="region of interest" description="Disordered" evidence="1">
    <location>
        <begin position="128"/>
        <end position="147"/>
    </location>
</feature>
<dbReference type="RefSeq" id="WP_035834576.1">
    <property type="nucleotide sequence ID" value="NZ_JACHBQ010000001.1"/>
</dbReference>
<comment type="caution">
    <text evidence="3">The sequence shown here is derived from an EMBL/GenBank/DDBJ whole genome shotgun (WGS) entry which is preliminary data.</text>
</comment>
<reference evidence="3 5" key="1">
    <citation type="submission" date="2014-08" db="EMBL/GenBank/DDBJ databases">
        <authorList>
            <person name="Sisinthy S."/>
        </authorList>
    </citation>
    <scope>NUCLEOTIDE SEQUENCE [LARGE SCALE GENOMIC DNA]</scope>
    <source>
        <strain evidence="3 5">RuG17</strain>
    </source>
</reference>
<sequence>MSRPTDWSALGVYRDPIPGDPSAVQTAAVEYTSVAEAITRAAANLRALSGCEGMVSEAVSALAEQADDVAERIERAQERYAGVGLALTNYATPLSEAQATSVQALMNANTAFQAQADANADQARYQDRLYDSSLTPEDRRDYEKQQDDAVNDGAGAASMLAAAVELLQSAIDQRDVAAAVAAEAIADVENSGNLNDTFWDNVDQFFDKHAALIDNILFVAGILAAVLVVVALFIPIAGWVIAAVIIAVTAASVVNAVGQTMTGHKSIAQGIIEVAFALLPFGLGKVAGKLVGGQVSAIHRATSEAAAESLMKSKAGQGISGYTRSVARAEINQVAADAAPFLVSNPVVGLRSTPRMIAEWQAMSRLELRGGGVSDLVVTASQSGRMWTFSGAWAANEFASPLGEFAAREATAPFFPDRRTERDEKW</sequence>
<proteinExistence type="predicted"/>
<evidence type="ECO:0000313" key="3">
    <source>
        <dbReference type="EMBL" id="KGJ82329.1"/>
    </source>
</evidence>
<evidence type="ECO:0000256" key="1">
    <source>
        <dbReference type="SAM" id="MobiDB-lite"/>
    </source>
</evidence>
<dbReference type="STRING" id="1001240.GY21_00725"/>
<keyword evidence="5" id="KW-1185">Reference proteome</keyword>
<organism evidence="3 5">
    <name type="scientific">Cryobacterium roopkundense</name>
    <dbReference type="NCBI Taxonomy" id="1001240"/>
    <lineage>
        <taxon>Bacteria</taxon>
        <taxon>Bacillati</taxon>
        <taxon>Actinomycetota</taxon>
        <taxon>Actinomycetes</taxon>
        <taxon>Micrococcales</taxon>
        <taxon>Microbacteriaceae</taxon>
        <taxon>Cryobacterium</taxon>
    </lineage>
</organism>
<gene>
    <name evidence="4" type="ORF">BJ997_000036</name>
    <name evidence="3" type="ORF">GY21_00725</name>
</gene>
<dbReference type="Proteomes" id="UP000561726">
    <property type="component" value="Unassembled WGS sequence"/>
</dbReference>
<keyword evidence="2" id="KW-0472">Membrane</keyword>
<reference evidence="4 6" key="2">
    <citation type="submission" date="2020-08" db="EMBL/GenBank/DDBJ databases">
        <title>Sequencing the genomes of 1000 actinobacteria strains.</title>
        <authorList>
            <person name="Klenk H.-P."/>
        </authorList>
    </citation>
    <scope>NUCLEOTIDE SEQUENCE [LARGE SCALE GENOMIC DNA]</scope>
    <source>
        <strain evidence="4 6">DSM 21065</strain>
    </source>
</reference>
<protein>
    <submittedName>
        <fullName evidence="4">Putative membrane protein</fullName>
    </submittedName>
</protein>
<accession>A0A099JV68</accession>
<dbReference type="eggNOG" id="COG3209">
    <property type="taxonomic scope" value="Bacteria"/>
</dbReference>
<keyword evidence="2" id="KW-0812">Transmembrane</keyword>
<dbReference type="Proteomes" id="UP000029864">
    <property type="component" value="Unassembled WGS sequence"/>
</dbReference>
<evidence type="ECO:0000313" key="4">
    <source>
        <dbReference type="EMBL" id="MBB5639488.1"/>
    </source>
</evidence>
<dbReference type="EMBL" id="JACHBQ010000001">
    <property type="protein sequence ID" value="MBB5639488.1"/>
    <property type="molecule type" value="Genomic_DNA"/>
</dbReference>
<dbReference type="EMBL" id="JPXF01000002">
    <property type="protein sequence ID" value="KGJ82329.1"/>
    <property type="molecule type" value="Genomic_DNA"/>
</dbReference>
<evidence type="ECO:0000313" key="5">
    <source>
        <dbReference type="Proteomes" id="UP000029864"/>
    </source>
</evidence>
<feature type="transmembrane region" description="Helical" evidence="2">
    <location>
        <begin position="240"/>
        <end position="258"/>
    </location>
</feature>
<dbReference type="OrthoDB" id="5044126at2"/>
<evidence type="ECO:0000256" key="2">
    <source>
        <dbReference type="SAM" id="Phobius"/>
    </source>
</evidence>
<evidence type="ECO:0000313" key="6">
    <source>
        <dbReference type="Proteomes" id="UP000561726"/>
    </source>
</evidence>
<name>A0A099JV68_9MICO</name>
<dbReference type="AlphaFoldDB" id="A0A099JV68"/>
<feature type="transmembrane region" description="Helical" evidence="2">
    <location>
        <begin position="216"/>
        <end position="234"/>
    </location>
</feature>